<evidence type="ECO:0000313" key="1">
    <source>
        <dbReference type="EMBL" id="SBS55643.1"/>
    </source>
</evidence>
<name>A0A1A8V8T3_NOTFU</name>
<proteinExistence type="predicted"/>
<reference evidence="1" key="1">
    <citation type="submission" date="2016-05" db="EMBL/GenBank/DDBJ databases">
        <authorList>
            <person name="Lavstsen T."/>
            <person name="Jespersen J.S."/>
        </authorList>
    </citation>
    <scope>NUCLEOTIDE SEQUENCE</scope>
    <source>
        <tissue evidence="1">Brain</tissue>
    </source>
</reference>
<dbReference type="EMBL" id="HAEJ01015186">
    <property type="protein sequence ID" value="SBS55643.1"/>
    <property type="molecule type" value="Transcribed_RNA"/>
</dbReference>
<protein>
    <submittedName>
        <fullName evidence="1">Uncharacterized protein</fullName>
    </submittedName>
</protein>
<feature type="non-terminal residue" evidence="1">
    <location>
        <position position="49"/>
    </location>
</feature>
<dbReference type="AlphaFoldDB" id="A0A1A8V8T3"/>
<gene>
    <name evidence="1" type="primary">Nfu_g_1_014740</name>
</gene>
<organism evidence="1">
    <name type="scientific">Nothobranchius furzeri</name>
    <name type="common">Turquoise killifish</name>
    <dbReference type="NCBI Taxonomy" id="105023"/>
    <lineage>
        <taxon>Eukaryota</taxon>
        <taxon>Metazoa</taxon>
        <taxon>Chordata</taxon>
        <taxon>Craniata</taxon>
        <taxon>Vertebrata</taxon>
        <taxon>Euteleostomi</taxon>
        <taxon>Actinopterygii</taxon>
        <taxon>Neopterygii</taxon>
        <taxon>Teleostei</taxon>
        <taxon>Neoteleostei</taxon>
        <taxon>Acanthomorphata</taxon>
        <taxon>Ovalentaria</taxon>
        <taxon>Atherinomorphae</taxon>
        <taxon>Cyprinodontiformes</taxon>
        <taxon>Nothobranchiidae</taxon>
        <taxon>Nothobranchius</taxon>
    </lineage>
</organism>
<accession>A0A1A8V8T3</accession>
<reference evidence="1" key="2">
    <citation type="submission" date="2016-06" db="EMBL/GenBank/DDBJ databases">
        <title>The genome of a short-lived fish provides insights into sex chromosome evolution and the genetic control of aging.</title>
        <authorList>
            <person name="Reichwald K."/>
            <person name="Felder M."/>
            <person name="Petzold A."/>
            <person name="Koch P."/>
            <person name="Groth M."/>
            <person name="Platzer M."/>
        </authorList>
    </citation>
    <scope>NUCLEOTIDE SEQUENCE</scope>
    <source>
        <tissue evidence="1">Brain</tissue>
    </source>
</reference>
<sequence length="49" mass="5387">MDVTSYWLAMASAGETLCMLRLNSKGLPAKGDPSLILTFEKKPSESERL</sequence>